<feature type="compositionally biased region" description="Gly residues" evidence="1">
    <location>
        <begin position="83"/>
        <end position="92"/>
    </location>
</feature>
<dbReference type="InterPro" id="IPR050938">
    <property type="entry name" value="Collagen_Structural_Proteins"/>
</dbReference>
<name>A0AAE1QF19_9EUCA</name>
<feature type="compositionally biased region" description="Low complexity" evidence="1">
    <location>
        <begin position="46"/>
        <end position="55"/>
    </location>
</feature>
<dbReference type="InterPro" id="IPR008160">
    <property type="entry name" value="Collagen"/>
</dbReference>
<feature type="compositionally biased region" description="Low complexity" evidence="1">
    <location>
        <begin position="66"/>
        <end position="82"/>
    </location>
</feature>
<evidence type="ECO:0000256" key="1">
    <source>
        <dbReference type="SAM" id="MobiDB-lite"/>
    </source>
</evidence>
<reference evidence="2" key="1">
    <citation type="submission" date="2023-11" db="EMBL/GenBank/DDBJ databases">
        <title>Genome assemblies of two species of porcelain crab, Petrolisthes cinctipes and Petrolisthes manimaculis (Anomura: Porcellanidae).</title>
        <authorList>
            <person name="Angst P."/>
        </authorList>
    </citation>
    <scope>NUCLEOTIDE SEQUENCE</scope>
    <source>
        <strain evidence="2">PB745_02</strain>
        <tissue evidence="2">Gill</tissue>
    </source>
</reference>
<dbReference type="PANTHER" id="PTHR37456">
    <property type="entry name" value="SI:CH211-266K2.1"/>
    <property type="match status" value="1"/>
</dbReference>
<accession>A0AAE1QF19</accession>
<dbReference type="Proteomes" id="UP001292094">
    <property type="component" value="Unassembled WGS sequence"/>
</dbReference>
<evidence type="ECO:0000313" key="2">
    <source>
        <dbReference type="EMBL" id="KAK4325695.1"/>
    </source>
</evidence>
<organism evidence="2 3">
    <name type="scientific">Petrolisthes manimaculis</name>
    <dbReference type="NCBI Taxonomy" id="1843537"/>
    <lineage>
        <taxon>Eukaryota</taxon>
        <taxon>Metazoa</taxon>
        <taxon>Ecdysozoa</taxon>
        <taxon>Arthropoda</taxon>
        <taxon>Crustacea</taxon>
        <taxon>Multicrustacea</taxon>
        <taxon>Malacostraca</taxon>
        <taxon>Eumalacostraca</taxon>
        <taxon>Eucarida</taxon>
        <taxon>Decapoda</taxon>
        <taxon>Pleocyemata</taxon>
        <taxon>Anomura</taxon>
        <taxon>Galatheoidea</taxon>
        <taxon>Porcellanidae</taxon>
        <taxon>Petrolisthes</taxon>
    </lineage>
</organism>
<dbReference type="AlphaFoldDB" id="A0AAE1QF19"/>
<feature type="region of interest" description="Disordered" evidence="1">
    <location>
        <begin position="29"/>
        <end position="94"/>
    </location>
</feature>
<sequence length="125" mass="13300">MIDEVHTPPETLVVLPEYNAIKEFCARTKDTCQPGPIGPEGPMGPMGPLGDQGPPGDTGERGDRGLPGLKGDLGPKGLRGDPGPLGLGGPKGEMGNQDVLTRMYVNKDFKRAIIKFSFIRDAEMN</sequence>
<protein>
    <submittedName>
        <fullName evidence="2">Uncharacterized protein</fullName>
    </submittedName>
</protein>
<dbReference type="Pfam" id="PF01391">
    <property type="entry name" value="Collagen"/>
    <property type="match status" value="1"/>
</dbReference>
<keyword evidence="3" id="KW-1185">Reference proteome</keyword>
<evidence type="ECO:0000313" key="3">
    <source>
        <dbReference type="Proteomes" id="UP001292094"/>
    </source>
</evidence>
<dbReference type="EMBL" id="JAWZYT010000265">
    <property type="protein sequence ID" value="KAK4325695.1"/>
    <property type="molecule type" value="Genomic_DNA"/>
</dbReference>
<comment type="caution">
    <text evidence="2">The sequence shown here is derived from an EMBL/GenBank/DDBJ whole genome shotgun (WGS) entry which is preliminary data.</text>
</comment>
<gene>
    <name evidence="2" type="ORF">Pmani_003788</name>
</gene>
<dbReference type="PANTHER" id="PTHR37456:SF6">
    <property type="entry name" value="COLLAGEN ALPHA-1(XXIII) CHAIN-LIKE ISOFORM X2"/>
    <property type="match status" value="1"/>
</dbReference>
<proteinExistence type="predicted"/>